<proteinExistence type="predicted"/>
<keyword evidence="3" id="KW-1185">Reference proteome</keyword>
<organism evidence="2 3">
    <name type="scientific">Rubrobacter marinus</name>
    <dbReference type="NCBI Taxonomy" id="2653852"/>
    <lineage>
        <taxon>Bacteria</taxon>
        <taxon>Bacillati</taxon>
        <taxon>Actinomycetota</taxon>
        <taxon>Rubrobacteria</taxon>
        <taxon>Rubrobacterales</taxon>
        <taxon>Rubrobacteraceae</taxon>
        <taxon>Rubrobacter</taxon>
    </lineage>
</organism>
<dbReference type="GO" id="GO:0016491">
    <property type="term" value="F:oxidoreductase activity"/>
    <property type="evidence" value="ECO:0007669"/>
    <property type="project" value="UniProtKB-KW"/>
</dbReference>
<dbReference type="Pfam" id="PF14518">
    <property type="entry name" value="Haem_oxygenas_2"/>
    <property type="match status" value="1"/>
</dbReference>
<dbReference type="SMART" id="SM01236">
    <property type="entry name" value="Haem_oxygenase_2"/>
    <property type="match status" value="1"/>
</dbReference>
<dbReference type="PANTHER" id="PTHR40279">
    <property type="entry name" value="PQQC-LIKE PROTEIN"/>
    <property type="match status" value="1"/>
</dbReference>
<dbReference type="InterPro" id="IPR039068">
    <property type="entry name" value="PqqC-like"/>
</dbReference>
<dbReference type="AlphaFoldDB" id="A0A6G8Q146"/>
<dbReference type="EMBL" id="CP045121">
    <property type="protein sequence ID" value="QIN80204.1"/>
    <property type="molecule type" value="Genomic_DNA"/>
</dbReference>
<evidence type="ECO:0008006" key="4">
    <source>
        <dbReference type="Google" id="ProtNLM"/>
    </source>
</evidence>
<evidence type="ECO:0000313" key="3">
    <source>
        <dbReference type="Proteomes" id="UP000502706"/>
    </source>
</evidence>
<protein>
    <recommendedName>
        <fullName evidence="4">Iron-containing redox enzyme family protein</fullName>
    </recommendedName>
</protein>
<sequence>MLLLTSVMTRLYFTETSETMIFLLQKNGFSRYGGVLWRAGVHLTQRAMDGGFGLESGEFLERLKREVIGHPALVHPFLERFGEGDVSEEGVRTFAIQYYRHVRVSRLYLASLISNCGYDEPLQLALAEILLDEYGHLNPDETHPALYRRFLRALDITEEEWEAPRTLPEIELYVSRHRELTRDPDVRLGLGALGPASEWPVPPIYVKLSEGLKKAAGLPSEALEIFTSHVTMDVTHARIMMDAIAPYAEDEEGQRKVRDGTMASLDARCVMLDGLYRAVYGEPAPLPSGPAVGAANS</sequence>
<keyword evidence="1" id="KW-0560">Oxidoreductase</keyword>
<accession>A0A6G8Q146</accession>
<gene>
    <name evidence="2" type="ORF">GBA65_18650</name>
</gene>
<dbReference type="Proteomes" id="UP000502706">
    <property type="component" value="Chromosome"/>
</dbReference>
<reference evidence="2 3" key="1">
    <citation type="submission" date="2019-10" db="EMBL/GenBank/DDBJ databases">
        <title>Rubrobacter sp nov SCSIO 52915 isolated from a deep-sea sediment in the South China Sea.</title>
        <authorList>
            <person name="Chen R.W."/>
        </authorList>
    </citation>
    <scope>NUCLEOTIDE SEQUENCE [LARGE SCALE GENOMIC DNA]</scope>
    <source>
        <strain evidence="2 3">SCSIO 52915</strain>
    </source>
</reference>
<dbReference type="Gene3D" id="1.20.910.10">
    <property type="entry name" value="Heme oxygenase-like"/>
    <property type="match status" value="1"/>
</dbReference>
<dbReference type="PANTHER" id="PTHR40279:SF3">
    <property type="entry name" value="4-AMINOBENZOATE SYNTHASE"/>
    <property type="match status" value="1"/>
</dbReference>
<name>A0A6G8Q146_9ACTN</name>
<dbReference type="SUPFAM" id="SSF48613">
    <property type="entry name" value="Heme oxygenase-like"/>
    <property type="match status" value="1"/>
</dbReference>
<dbReference type="InterPro" id="IPR016084">
    <property type="entry name" value="Haem_Oase-like_multi-hlx"/>
</dbReference>
<evidence type="ECO:0000313" key="2">
    <source>
        <dbReference type="EMBL" id="QIN80204.1"/>
    </source>
</evidence>
<dbReference type="KEGG" id="rmar:GBA65_18650"/>
<evidence type="ECO:0000256" key="1">
    <source>
        <dbReference type="ARBA" id="ARBA00023002"/>
    </source>
</evidence>